<protein>
    <submittedName>
        <fullName evidence="1">Uncharacterized protein</fullName>
    </submittedName>
</protein>
<sequence>MSAPSSNRSCDPFLTHLGCSVEDYVEYTVNVSNPAKMQTGVTIAQMYEEASPRGYTIVDGDCPAWPVGSSKVEVLVDYRLSTEYLPTMHFRTRLSRQQAVLSTPLERKTQICSGHLAVGLGTDAIVWSVTVKVQPDMSISGASVSFSVGGNVTLDMWWADVNAYRAMTAGLIDKGGYSLAVHTQGTFQLSPMLLPNSTLGDIAALLNPFLANL</sequence>
<name>A0A284SAH9_ARMOS</name>
<dbReference type="AlphaFoldDB" id="A0A284SAH9"/>
<dbReference type="STRING" id="47428.A0A284SAH9"/>
<gene>
    <name evidence="1" type="ORF">ARMOST_21572</name>
</gene>
<dbReference type="EMBL" id="FUEG01000051">
    <property type="protein sequence ID" value="SJL18001.1"/>
    <property type="molecule type" value="Genomic_DNA"/>
</dbReference>
<organism evidence="1 2">
    <name type="scientific">Armillaria ostoyae</name>
    <name type="common">Armillaria root rot fungus</name>
    <dbReference type="NCBI Taxonomy" id="47428"/>
    <lineage>
        <taxon>Eukaryota</taxon>
        <taxon>Fungi</taxon>
        <taxon>Dikarya</taxon>
        <taxon>Basidiomycota</taxon>
        <taxon>Agaricomycotina</taxon>
        <taxon>Agaricomycetes</taxon>
        <taxon>Agaricomycetidae</taxon>
        <taxon>Agaricales</taxon>
        <taxon>Marasmiineae</taxon>
        <taxon>Physalacriaceae</taxon>
        <taxon>Armillaria</taxon>
    </lineage>
</organism>
<dbReference type="Proteomes" id="UP000219338">
    <property type="component" value="Unassembled WGS sequence"/>
</dbReference>
<evidence type="ECO:0000313" key="1">
    <source>
        <dbReference type="EMBL" id="SJL18001.1"/>
    </source>
</evidence>
<dbReference type="OrthoDB" id="9983560at2759"/>
<keyword evidence="2" id="KW-1185">Reference proteome</keyword>
<accession>A0A284SAH9</accession>
<reference evidence="2" key="1">
    <citation type="journal article" date="2017" name="Nat. Ecol. Evol.">
        <title>Genome expansion and lineage-specific genetic innovations in the forest pathogenic fungi Armillaria.</title>
        <authorList>
            <person name="Sipos G."/>
            <person name="Prasanna A.N."/>
            <person name="Walter M.C."/>
            <person name="O'Connor E."/>
            <person name="Balint B."/>
            <person name="Krizsan K."/>
            <person name="Kiss B."/>
            <person name="Hess J."/>
            <person name="Varga T."/>
            <person name="Slot J."/>
            <person name="Riley R."/>
            <person name="Boka B."/>
            <person name="Rigling D."/>
            <person name="Barry K."/>
            <person name="Lee J."/>
            <person name="Mihaltcheva S."/>
            <person name="LaButti K."/>
            <person name="Lipzen A."/>
            <person name="Waldron R."/>
            <person name="Moloney N.M."/>
            <person name="Sperisen C."/>
            <person name="Kredics L."/>
            <person name="Vagvoelgyi C."/>
            <person name="Patrignani A."/>
            <person name="Fitzpatrick D."/>
            <person name="Nagy I."/>
            <person name="Doyle S."/>
            <person name="Anderson J.B."/>
            <person name="Grigoriev I.V."/>
            <person name="Gueldener U."/>
            <person name="Muensterkoetter M."/>
            <person name="Nagy L.G."/>
        </authorList>
    </citation>
    <scope>NUCLEOTIDE SEQUENCE [LARGE SCALE GENOMIC DNA]</scope>
    <source>
        <strain evidence="2">C18/9</strain>
    </source>
</reference>
<proteinExistence type="predicted"/>
<evidence type="ECO:0000313" key="2">
    <source>
        <dbReference type="Proteomes" id="UP000219338"/>
    </source>
</evidence>